<dbReference type="EMBL" id="GBRH01228932">
    <property type="protein sequence ID" value="JAD68963.1"/>
    <property type="molecule type" value="Transcribed_RNA"/>
</dbReference>
<name>A0A0A9C3C4_ARUDO</name>
<organism evidence="1">
    <name type="scientific">Arundo donax</name>
    <name type="common">Giant reed</name>
    <name type="synonym">Donax arundinaceus</name>
    <dbReference type="NCBI Taxonomy" id="35708"/>
    <lineage>
        <taxon>Eukaryota</taxon>
        <taxon>Viridiplantae</taxon>
        <taxon>Streptophyta</taxon>
        <taxon>Embryophyta</taxon>
        <taxon>Tracheophyta</taxon>
        <taxon>Spermatophyta</taxon>
        <taxon>Magnoliopsida</taxon>
        <taxon>Liliopsida</taxon>
        <taxon>Poales</taxon>
        <taxon>Poaceae</taxon>
        <taxon>PACMAD clade</taxon>
        <taxon>Arundinoideae</taxon>
        <taxon>Arundineae</taxon>
        <taxon>Arundo</taxon>
    </lineage>
</organism>
<reference evidence="1" key="2">
    <citation type="journal article" date="2015" name="Data Brief">
        <title>Shoot transcriptome of the giant reed, Arundo donax.</title>
        <authorList>
            <person name="Barrero R.A."/>
            <person name="Guerrero F.D."/>
            <person name="Moolhuijzen P."/>
            <person name="Goolsby J.A."/>
            <person name="Tidwell J."/>
            <person name="Bellgard S.E."/>
            <person name="Bellgard M.I."/>
        </authorList>
    </citation>
    <scope>NUCLEOTIDE SEQUENCE</scope>
    <source>
        <tissue evidence="1">Shoot tissue taken approximately 20 cm above the soil surface</tissue>
    </source>
</reference>
<dbReference type="AlphaFoldDB" id="A0A0A9C3C4"/>
<proteinExistence type="predicted"/>
<evidence type="ECO:0000313" key="1">
    <source>
        <dbReference type="EMBL" id="JAD68963.1"/>
    </source>
</evidence>
<reference evidence="1" key="1">
    <citation type="submission" date="2014-09" db="EMBL/GenBank/DDBJ databases">
        <authorList>
            <person name="Magalhaes I.L.F."/>
            <person name="Oliveira U."/>
            <person name="Santos F.R."/>
            <person name="Vidigal T.H.D.A."/>
            <person name="Brescovit A.D."/>
            <person name="Santos A.J."/>
        </authorList>
    </citation>
    <scope>NUCLEOTIDE SEQUENCE</scope>
    <source>
        <tissue evidence="1">Shoot tissue taken approximately 20 cm above the soil surface</tissue>
    </source>
</reference>
<accession>A0A0A9C3C4</accession>
<protein>
    <submittedName>
        <fullName evidence="1">Uncharacterized protein</fullName>
    </submittedName>
</protein>
<sequence>MTTMRVWSLAKMTRQTIGASLFSGYLAHRWSTRRSNNAIICFKFSSSSTIDVHMSSSMEVATTTWSVLI</sequence>